<dbReference type="PANTHER" id="PTHR43146:SF1">
    <property type="entry name" value="CANCER-RELATED NUCLEOSIDE-TRIPHOSPHATASE"/>
    <property type="match status" value="1"/>
</dbReference>
<sequence length="264" mass="30417">MDGPMRVHTCLMNLKRSIFDEDEENLELAVLKMEKIPKEFLEVRELDILAGTILKMSIQRSFQWTMLNQYYLNLRKKWYRLLPTNKLLKIINYIQHKPQSIDNFKSVLRTDRVYGFFTEEMRDANGARAGFTLCNIENKKSIVMAKKNSGGGPKVGPYSVDCRQTAELMVDSLQNNSGKKLAIMDEIGKMEMVSLRDKANFLLEKEFFKCFDKAEHIIGTIPVAATKDKFLDEIRKSSLVITVDKSNRDSVPDQIMTLLNSENC</sequence>
<evidence type="ECO:0000256" key="2">
    <source>
        <dbReference type="ARBA" id="ARBA00022801"/>
    </source>
</evidence>
<evidence type="ECO:0000256" key="1">
    <source>
        <dbReference type="ARBA" id="ARBA00022741"/>
    </source>
</evidence>
<accession>A0ABN7SID2</accession>
<dbReference type="EMBL" id="OU015569">
    <property type="protein sequence ID" value="CAG5096956.1"/>
    <property type="molecule type" value="Genomic_DNA"/>
</dbReference>
<dbReference type="Pfam" id="PF03266">
    <property type="entry name" value="NTPase_1"/>
    <property type="match status" value="1"/>
</dbReference>
<evidence type="ECO:0000313" key="4">
    <source>
        <dbReference type="EMBL" id="CAG5096956.1"/>
    </source>
</evidence>
<dbReference type="Proteomes" id="UP001158576">
    <property type="component" value="Chromosome XSR"/>
</dbReference>
<organism evidence="4 5">
    <name type="scientific">Oikopleura dioica</name>
    <name type="common">Tunicate</name>
    <dbReference type="NCBI Taxonomy" id="34765"/>
    <lineage>
        <taxon>Eukaryota</taxon>
        <taxon>Metazoa</taxon>
        <taxon>Chordata</taxon>
        <taxon>Tunicata</taxon>
        <taxon>Appendicularia</taxon>
        <taxon>Copelata</taxon>
        <taxon>Oikopleuridae</taxon>
        <taxon>Oikopleura</taxon>
    </lineage>
</organism>
<dbReference type="Gene3D" id="3.40.50.300">
    <property type="entry name" value="P-loop containing nucleotide triphosphate hydrolases"/>
    <property type="match status" value="1"/>
</dbReference>
<proteinExistence type="predicted"/>
<keyword evidence="5" id="KW-1185">Reference proteome</keyword>
<reference evidence="4 5" key="1">
    <citation type="submission" date="2021-04" db="EMBL/GenBank/DDBJ databases">
        <authorList>
            <person name="Bliznina A."/>
        </authorList>
    </citation>
    <scope>NUCLEOTIDE SEQUENCE [LARGE SCALE GENOMIC DNA]</scope>
</reference>
<name>A0ABN7SID2_OIKDI</name>
<dbReference type="PANTHER" id="PTHR43146">
    <property type="entry name" value="CANCER-RELATED NUCLEOSIDE-TRIPHOSPHATASE"/>
    <property type="match status" value="1"/>
</dbReference>
<dbReference type="InterPro" id="IPR027417">
    <property type="entry name" value="P-loop_NTPase"/>
</dbReference>
<keyword evidence="3" id="KW-0067">ATP-binding</keyword>
<evidence type="ECO:0000256" key="3">
    <source>
        <dbReference type="ARBA" id="ARBA00022840"/>
    </source>
</evidence>
<gene>
    <name evidence="4" type="ORF">OKIOD_LOCUS6421</name>
</gene>
<evidence type="ECO:0000313" key="5">
    <source>
        <dbReference type="Proteomes" id="UP001158576"/>
    </source>
</evidence>
<protein>
    <submittedName>
        <fullName evidence="4">Oidioi.mRNA.OKI2018_I69.XSR.g14863.t1.cds</fullName>
    </submittedName>
</protein>
<dbReference type="InterPro" id="IPR004948">
    <property type="entry name" value="Nuc-triphosphatase_THEP1"/>
</dbReference>
<keyword evidence="1" id="KW-0547">Nucleotide-binding</keyword>
<keyword evidence="2" id="KW-0378">Hydrolase</keyword>